<evidence type="ECO:0000256" key="3">
    <source>
        <dbReference type="ARBA" id="ARBA00022729"/>
    </source>
</evidence>
<sequence>MRATTLNLALSALIGSTALVAAPAAQAQKIGVTMVDYNDTFRTLLRKGIDEAAHKAAGGKVTVQFEDAKSDVGNQLSQIQNMIAQKFDAIIVQAVDTDATPRMTKMATEAKVPLVYVNLKPSDFDRLPAGVSVVASDERVGGTVQAQQVCKLLKGKGQVLVLMGDLVHEAARTRTDAVEKVAGSPGCEGLKVVDKREGKWSRTQAQDIATNWLTAGTRFDAIVANNDEMALGALNALKAARKLTPNVVVAGIDATPDALASMKAGELKVSVFQNAAAQGQGALDAALKLSRRQPVDKFVNVPFELVTPENMARYMGRN</sequence>
<gene>
    <name evidence="6" type="ORF">AACH11_16710</name>
</gene>
<dbReference type="EMBL" id="JBBUTF010000015">
    <property type="protein sequence ID" value="MEK8027607.1"/>
    <property type="molecule type" value="Genomic_DNA"/>
</dbReference>
<comment type="subcellular location">
    <subcellularLocation>
        <location evidence="1">Cell envelope</location>
    </subcellularLocation>
</comment>
<feature type="signal peptide" evidence="4">
    <location>
        <begin position="1"/>
        <end position="27"/>
    </location>
</feature>
<dbReference type="SUPFAM" id="SSF53822">
    <property type="entry name" value="Periplasmic binding protein-like I"/>
    <property type="match status" value="1"/>
</dbReference>
<dbReference type="InterPro" id="IPR025997">
    <property type="entry name" value="SBP_2_dom"/>
</dbReference>
<dbReference type="Gene3D" id="3.40.50.2300">
    <property type="match status" value="2"/>
</dbReference>
<organism evidence="6 7">
    <name type="scientific">Pseudaquabacterium rugosum</name>
    <dbReference type="NCBI Taxonomy" id="2984194"/>
    <lineage>
        <taxon>Bacteria</taxon>
        <taxon>Pseudomonadati</taxon>
        <taxon>Pseudomonadota</taxon>
        <taxon>Betaproteobacteria</taxon>
        <taxon>Burkholderiales</taxon>
        <taxon>Sphaerotilaceae</taxon>
        <taxon>Pseudaquabacterium</taxon>
    </lineage>
</organism>
<dbReference type="Proteomes" id="UP001368500">
    <property type="component" value="Unassembled WGS sequence"/>
</dbReference>
<dbReference type="PANTHER" id="PTHR46847:SF1">
    <property type="entry name" value="D-ALLOSE-BINDING PERIPLASMIC PROTEIN-RELATED"/>
    <property type="match status" value="1"/>
</dbReference>
<reference evidence="6 7" key="1">
    <citation type="submission" date="2024-04" db="EMBL/GenBank/DDBJ databases">
        <title>Novel species of the genus Ideonella isolated from streams.</title>
        <authorList>
            <person name="Lu H."/>
        </authorList>
    </citation>
    <scope>NUCLEOTIDE SEQUENCE [LARGE SCALE GENOMIC DNA]</scope>
    <source>
        <strain evidence="6 7">BYS139W</strain>
    </source>
</reference>
<name>A0ABU9BCG8_9BURK</name>
<keyword evidence="7" id="KW-1185">Reference proteome</keyword>
<dbReference type="Pfam" id="PF13407">
    <property type="entry name" value="Peripla_BP_4"/>
    <property type="match status" value="1"/>
</dbReference>
<dbReference type="PANTHER" id="PTHR46847">
    <property type="entry name" value="D-ALLOSE-BINDING PERIPLASMIC PROTEIN-RELATED"/>
    <property type="match status" value="1"/>
</dbReference>
<comment type="caution">
    <text evidence="6">The sequence shown here is derived from an EMBL/GenBank/DDBJ whole genome shotgun (WGS) entry which is preliminary data.</text>
</comment>
<evidence type="ECO:0000259" key="5">
    <source>
        <dbReference type="Pfam" id="PF13407"/>
    </source>
</evidence>
<evidence type="ECO:0000256" key="4">
    <source>
        <dbReference type="SAM" id="SignalP"/>
    </source>
</evidence>
<feature type="chain" id="PRO_5046276820" evidence="4">
    <location>
        <begin position="28"/>
        <end position="318"/>
    </location>
</feature>
<evidence type="ECO:0000256" key="1">
    <source>
        <dbReference type="ARBA" id="ARBA00004196"/>
    </source>
</evidence>
<comment type="similarity">
    <text evidence="2">Belongs to the bacterial solute-binding protein 2 family.</text>
</comment>
<dbReference type="RefSeq" id="WP_341375388.1">
    <property type="nucleotide sequence ID" value="NZ_JBBUTF010000015.1"/>
</dbReference>
<accession>A0ABU9BCG8</accession>
<keyword evidence="3 4" id="KW-0732">Signal</keyword>
<evidence type="ECO:0000313" key="7">
    <source>
        <dbReference type="Proteomes" id="UP001368500"/>
    </source>
</evidence>
<proteinExistence type="inferred from homology"/>
<feature type="domain" description="Periplasmic binding protein" evidence="5">
    <location>
        <begin position="30"/>
        <end position="290"/>
    </location>
</feature>
<protein>
    <submittedName>
        <fullName evidence="6">Sugar ABC transporter substrate-binding protein</fullName>
    </submittedName>
</protein>
<dbReference type="InterPro" id="IPR028082">
    <property type="entry name" value="Peripla_BP_I"/>
</dbReference>
<evidence type="ECO:0000313" key="6">
    <source>
        <dbReference type="EMBL" id="MEK8027607.1"/>
    </source>
</evidence>
<evidence type="ECO:0000256" key="2">
    <source>
        <dbReference type="ARBA" id="ARBA00007639"/>
    </source>
</evidence>
<dbReference type="CDD" id="cd06301">
    <property type="entry name" value="PBP1_rhizopine_binding-like"/>
    <property type="match status" value="1"/>
</dbReference>